<dbReference type="EMBL" id="CP136921">
    <property type="protein sequence ID" value="WOO34291.1"/>
    <property type="molecule type" value="Genomic_DNA"/>
</dbReference>
<dbReference type="SUPFAM" id="SSF89796">
    <property type="entry name" value="CoA-transferase family III (CaiB/BaiF)"/>
    <property type="match status" value="1"/>
</dbReference>
<dbReference type="EC" id="2.8.3.-" evidence="2"/>
<dbReference type="Pfam" id="PF02515">
    <property type="entry name" value="CoA_transf_3"/>
    <property type="match status" value="1"/>
</dbReference>
<keyword evidence="1 2" id="KW-0808">Transferase</keyword>
<dbReference type="RefSeq" id="WP_317703617.1">
    <property type="nucleotide sequence ID" value="NZ_CP136921.1"/>
</dbReference>
<dbReference type="PANTHER" id="PTHR48207">
    <property type="entry name" value="SUCCINATE--HYDROXYMETHYLGLUTARATE COA-TRANSFERASE"/>
    <property type="match status" value="1"/>
</dbReference>
<dbReference type="InterPro" id="IPR003673">
    <property type="entry name" value="CoA-Trfase_fam_III"/>
</dbReference>
<dbReference type="PANTHER" id="PTHR48207:SF3">
    <property type="entry name" value="SUCCINATE--HYDROXYMETHYLGLUTARATE COA-TRANSFERASE"/>
    <property type="match status" value="1"/>
</dbReference>
<dbReference type="Proteomes" id="UP001303211">
    <property type="component" value="Chromosome"/>
</dbReference>
<name>A0ABZ0J7Y7_9BURK</name>
<dbReference type="InterPro" id="IPR023606">
    <property type="entry name" value="CoA-Trfase_III_dom_1_sf"/>
</dbReference>
<dbReference type="Gene3D" id="3.40.50.10540">
    <property type="entry name" value="Crotonobetainyl-coa:carnitine coa-transferase, domain 1"/>
    <property type="match status" value="1"/>
</dbReference>
<evidence type="ECO:0000256" key="1">
    <source>
        <dbReference type="ARBA" id="ARBA00022679"/>
    </source>
</evidence>
<organism evidence="2 3">
    <name type="scientific">Diaphorobacter limosus</name>
    <dbReference type="NCBI Taxonomy" id="3036128"/>
    <lineage>
        <taxon>Bacteria</taxon>
        <taxon>Pseudomonadati</taxon>
        <taxon>Pseudomonadota</taxon>
        <taxon>Betaproteobacteria</taxon>
        <taxon>Burkholderiales</taxon>
        <taxon>Comamonadaceae</taxon>
        <taxon>Diaphorobacter</taxon>
    </lineage>
</organism>
<proteinExistence type="predicted"/>
<gene>
    <name evidence="2" type="ORF">P4826_09600</name>
</gene>
<keyword evidence="3" id="KW-1185">Reference proteome</keyword>
<accession>A0ABZ0J7Y7</accession>
<dbReference type="Gene3D" id="3.30.1540.10">
    <property type="entry name" value="formyl-coa transferase, domain 3"/>
    <property type="match status" value="1"/>
</dbReference>
<dbReference type="GO" id="GO:0016740">
    <property type="term" value="F:transferase activity"/>
    <property type="evidence" value="ECO:0007669"/>
    <property type="project" value="UniProtKB-KW"/>
</dbReference>
<sequence>MASTHPSDQDLPLQGVRVLDLSRVFAGPMCAMVLADFGAEVIKVEHPGRGDDTRDWGLRIGQTETTYYNSMNRNKRSITIDLQTPEGLKIIHDLVPQCDVVIHNFKTGGPEKLGLGYEQLKAIKPDLIYCAVAGYDVTGPEASRPGYDLVIQGEAGLMALNGEANTPPLKFGVAVVDLMTGMYAAQAVLAALFRKERTGQGQLIQMALYDCGLTVTGYYGLDALKLGHDPERYGNAHPSIVPYGMYEASDGPLIIAVGNNAQFDKFCRQVIERPDIVEDPRFATNVERAKNRLELGPLLKELIRGFPRDLLLERLTSAGIPCGRVAGLHEALSSERTRRGRMVQDMPHPVVGTTPVFAPPYRLDGERLPIRMAPPTLGEGTRAVLQQLLALSDDELQALQAQGVLTLPQQ</sequence>
<dbReference type="InterPro" id="IPR050483">
    <property type="entry name" value="CoA-transferase_III_domain"/>
</dbReference>
<dbReference type="InterPro" id="IPR044855">
    <property type="entry name" value="CoA-Trfase_III_dom3_sf"/>
</dbReference>
<reference evidence="2 3" key="1">
    <citation type="submission" date="2023-03" db="EMBL/GenBank/DDBJ databases">
        <title>Diaphorobacter basophil sp. nov., isolated from a sewage-treatment plant.</title>
        <authorList>
            <person name="Yang K."/>
        </authorList>
    </citation>
    <scope>NUCLEOTIDE SEQUENCE [LARGE SCALE GENOMIC DNA]</scope>
    <source>
        <strain evidence="2 3">Y-1</strain>
    </source>
</reference>
<protein>
    <submittedName>
        <fullName evidence="2">CoA transferase</fullName>
        <ecNumber evidence="2">2.8.3.-</ecNumber>
    </submittedName>
</protein>
<evidence type="ECO:0000313" key="2">
    <source>
        <dbReference type="EMBL" id="WOO34291.1"/>
    </source>
</evidence>
<evidence type="ECO:0000313" key="3">
    <source>
        <dbReference type="Proteomes" id="UP001303211"/>
    </source>
</evidence>